<protein>
    <submittedName>
        <fullName evidence="1">Uncharacterized protein</fullName>
    </submittedName>
</protein>
<dbReference type="AlphaFoldDB" id="A0A0A9DI84"/>
<sequence length="70" mass="6676">MSSNYFTNGDPTMKGKVGLGGGDCCCYSAGASAGCAGASGGALVAVGPLGGQPACKRSVSACENEIAREG</sequence>
<evidence type="ECO:0000313" key="1">
    <source>
        <dbReference type="EMBL" id="JAD87506.1"/>
    </source>
</evidence>
<proteinExistence type="predicted"/>
<dbReference type="EMBL" id="GBRH01210389">
    <property type="protein sequence ID" value="JAD87506.1"/>
    <property type="molecule type" value="Transcribed_RNA"/>
</dbReference>
<reference evidence="1" key="1">
    <citation type="submission" date="2014-09" db="EMBL/GenBank/DDBJ databases">
        <authorList>
            <person name="Magalhaes I.L.F."/>
            <person name="Oliveira U."/>
            <person name="Santos F.R."/>
            <person name="Vidigal T.H.D.A."/>
            <person name="Brescovit A.D."/>
            <person name="Santos A.J."/>
        </authorList>
    </citation>
    <scope>NUCLEOTIDE SEQUENCE</scope>
    <source>
        <tissue evidence="1">Shoot tissue taken approximately 20 cm above the soil surface</tissue>
    </source>
</reference>
<organism evidence="1">
    <name type="scientific">Arundo donax</name>
    <name type="common">Giant reed</name>
    <name type="synonym">Donax arundinaceus</name>
    <dbReference type="NCBI Taxonomy" id="35708"/>
    <lineage>
        <taxon>Eukaryota</taxon>
        <taxon>Viridiplantae</taxon>
        <taxon>Streptophyta</taxon>
        <taxon>Embryophyta</taxon>
        <taxon>Tracheophyta</taxon>
        <taxon>Spermatophyta</taxon>
        <taxon>Magnoliopsida</taxon>
        <taxon>Liliopsida</taxon>
        <taxon>Poales</taxon>
        <taxon>Poaceae</taxon>
        <taxon>PACMAD clade</taxon>
        <taxon>Arundinoideae</taxon>
        <taxon>Arundineae</taxon>
        <taxon>Arundo</taxon>
    </lineage>
</organism>
<accession>A0A0A9DI84</accession>
<reference evidence="1" key="2">
    <citation type="journal article" date="2015" name="Data Brief">
        <title>Shoot transcriptome of the giant reed, Arundo donax.</title>
        <authorList>
            <person name="Barrero R.A."/>
            <person name="Guerrero F.D."/>
            <person name="Moolhuijzen P."/>
            <person name="Goolsby J.A."/>
            <person name="Tidwell J."/>
            <person name="Bellgard S.E."/>
            <person name="Bellgard M.I."/>
        </authorList>
    </citation>
    <scope>NUCLEOTIDE SEQUENCE</scope>
    <source>
        <tissue evidence="1">Shoot tissue taken approximately 20 cm above the soil surface</tissue>
    </source>
</reference>
<name>A0A0A9DI84_ARUDO</name>